<evidence type="ECO:0000313" key="2">
    <source>
        <dbReference type="Proteomes" id="UP000054977"/>
    </source>
</evidence>
<sequence>MCGHAESYQQDNCQVAVSLSVAYQLYLPQEMGR</sequence>
<protein>
    <submittedName>
        <fullName evidence="1">Uncharacterized protein</fullName>
    </submittedName>
</protein>
<dbReference type="EMBL" id="FCNW02000120">
    <property type="protein sequence ID" value="SAL68941.1"/>
    <property type="molecule type" value="Genomic_DNA"/>
</dbReference>
<dbReference type="Proteomes" id="UP000054977">
    <property type="component" value="Unassembled WGS sequence"/>
</dbReference>
<gene>
    <name evidence="1" type="ORF">AWB65_06770</name>
</gene>
<reference evidence="1" key="1">
    <citation type="submission" date="2016-01" db="EMBL/GenBank/DDBJ databases">
        <authorList>
            <person name="Peeters C."/>
        </authorList>
    </citation>
    <scope>NUCLEOTIDE SEQUENCE [LARGE SCALE GENOMIC DNA]</scope>
    <source>
        <strain evidence="1">LMG 22934</strain>
    </source>
</reference>
<evidence type="ECO:0000313" key="1">
    <source>
        <dbReference type="EMBL" id="SAL68941.1"/>
    </source>
</evidence>
<name>A0A158JKE7_9BURK</name>
<keyword evidence="2" id="KW-1185">Reference proteome</keyword>
<accession>A0A158JKE7</accession>
<dbReference type="AlphaFoldDB" id="A0A158JKE7"/>
<organism evidence="1 2">
    <name type="scientific">Caballeronia humi</name>
    <dbReference type="NCBI Taxonomy" id="326474"/>
    <lineage>
        <taxon>Bacteria</taxon>
        <taxon>Pseudomonadati</taxon>
        <taxon>Pseudomonadota</taxon>
        <taxon>Betaproteobacteria</taxon>
        <taxon>Burkholderiales</taxon>
        <taxon>Burkholderiaceae</taxon>
        <taxon>Caballeronia</taxon>
    </lineage>
</organism>
<comment type="caution">
    <text evidence="1">The sequence shown here is derived from an EMBL/GenBank/DDBJ whole genome shotgun (WGS) entry which is preliminary data.</text>
</comment>
<proteinExistence type="predicted"/>